<dbReference type="PANTHER" id="PTHR47123:SF16">
    <property type="entry name" value="F-BOX DOMAIN-CONTAINING PROTEIN"/>
    <property type="match status" value="1"/>
</dbReference>
<gene>
    <name evidence="2" type="ORF">Bca52824_045889</name>
</gene>
<reference evidence="2 3" key="1">
    <citation type="submission" date="2020-02" db="EMBL/GenBank/DDBJ databases">
        <authorList>
            <person name="Ma Q."/>
            <person name="Huang Y."/>
            <person name="Song X."/>
            <person name="Pei D."/>
        </authorList>
    </citation>
    <scope>NUCLEOTIDE SEQUENCE [LARGE SCALE GENOMIC DNA]</scope>
    <source>
        <strain evidence="2">Sxm20200214</strain>
        <tissue evidence="2">Leaf</tissue>
    </source>
</reference>
<comment type="caution">
    <text evidence="2">The sequence shown here is derived from an EMBL/GenBank/DDBJ whole genome shotgun (WGS) entry which is preliminary data.</text>
</comment>
<dbReference type="OrthoDB" id="638130at2759"/>
<dbReference type="InterPro" id="IPR051304">
    <property type="entry name" value="SCF_F-box_domain"/>
</dbReference>
<protein>
    <recommendedName>
        <fullName evidence="1">KIB1-4 beta-propeller domain-containing protein</fullName>
    </recommendedName>
</protein>
<dbReference type="PANTHER" id="PTHR47123">
    <property type="entry name" value="F-BOX PROTEIN SKIP23"/>
    <property type="match status" value="1"/>
</dbReference>
<dbReference type="Proteomes" id="UP000886595">
    <property type="component" value="Unassembled WGS sequence"/>
</dbReference>
<dbReference type="InterPro" id="IPR005174">
    <property type="entry name" value="KIB1-4_b-propeller"/>
</dbReference>
<accession>A0A8X7RG55</accession>
<dbReference type="Pfam" id="PF03478">
    <property type="entry name" value="Beta-prop_KIB1-4"/>
    <property type="match status" value="1"/>
</dbReference>
<evidence type="ECO:0000313" key="3">
    <source>
        <dbReference type="Proteomes" id="UP000886595"/>
    </source>
</evidence>
<dbReference type="EMBL" id="JAAMPC010000010">
    <property type="protein sequence ID" value="KAG2286285.1"/>
    <property type="molecule type" value="Genomic_DNA"/>
</dbReference>
<feature type="domain" description="KIB1-4 beta-propeller" evidence="1">
    <location>
        <begin position="84"/>
        <end position="304"/>
    </location>
</feature>
<sequence>MTTTNEITLAEPDWSLLPVELLHIISKNLDDCFDALHARSVCNLLVEPRKDPSALAASEYFLGGIRRYEPEEEEELPSPLQCSVKVEIPGSSDRRLMNMKDCQILPLGHQYRMIGCNAKEYRNVVVLPLNQEEGGGGDFVVLLNFTKVLLVFRSTEMRWRRLHTQPFTTATCEELFTFRGKFYAIYISGVVFAFDPHFPGLTTLKPLELPNCGSCNDLVQSGDDELFLVEKIIPRNDHVLNFNRLALRVCRLDVEAGQWVVVTDIGDRVFIIGEFGSVSCSAKEFPEGCGVSGNSILYTHKPWNETYFYKYGVDTGREEDDLNCWWYSRENLVTILSTSPVVALRVEREAMNRT</sequence>
<name>A0A8X7RG55_BRACI</name>
<evidence type="ECO:0000313" key="2">
    <source>
        <dbReference type="EMBL" id="KAG2286285.1"/>
    </source>
</evidence>
<proteinExistence type="predicted"/>
<dbReference type="AlphaFoldDB" id="A0A8X7RG55"/>
<evidence type="ECO:0000259" key="1">
    <source>
        <dbReference type="Pfam" id="PF03478"/>
    </source>
</evidence>
<keyword evidence="3" id="KW-1185">Reference proteome</keyword>
<organism evidence="2 3">
    <name type="scientific">Brassica carinata</name>
    <name type="common">Ethiopian mustard</name>
    <name type="synonym">Abyssinian cabbage</name>
    <dbReference type="NCBI Taxonomy" id="52824"/>
    <lineage>
        <taxon>Eukaryota</taxon>
        <taxon>Viridiplantae</taxon>
        <taxon>Streptophyta</taxon>
        <taxon>Embryophyta</taxon>
        <taxon>Tracheophyta</taxon>
        <taxon>Spermatophyta</taxon>
        <taxon>Magnoliopsida</taxon>
        <taxon>eudicotyledons</taxon>
        <taxon>Gunneridae</taxon>
        <taxon>Pentapetalae</taxon>
        <taxon>rosids</taxon>
        <taxon>malvids</taxon>
        <taxon>Brassicales</taxon>
        <taxon>Brassicaceae</taxon>
        <taxon>Brassiceae</taxon>
        <taxon>Brassica</taxon>
    </lineage>
</organism>